<sequence length="514" mass="56265">FENVTGPGHLAWILTDTAGETHNRSSAKLDLEERLFVPLNNDQGLAYQLNISSGLTGGNWTLAADFHMLVRDSIVSGSILRGVLTVSALWEDESYLPPGPQLNSRTLASNYTLVPTGSVHVTSDPPVALAIMAAFTAQLLFSGSHAFSLDAEMEGYTSSETISKEVRLTVQEMLILVNTTRGIGPEGVSSLQKTHASILSSLGSYQNDMGVLDLPVLPVAPQDALWAENVTGPELAVNFTVRVEDYSLLQDGDQWPVHFGMSFHGNAIWMGVILVTIEAPVVRVPVLLGSTTQIRQCSYDGRSSVGLQTIVQHNVSSSTGTAYNVTFNLYVPPYMSMVGKSYTKPKENNISVTQDGAVIAAEISRLTFSDPFVLHLTLSVDLSDAQVREARHRMVSYEVLYNDRWDNRTDIQTKLAYLPLTVNKLCSKKLTWTTSSSCECDHDGSRSTCGCCVGGACQCGETRPHACAPCDQMWRCVHYKAGFEDLTYLRSQDISCDSYYLRRGRASAPSCHRR</sequence>
<dbReference type="OrthoDB" id="6082019at2759"/>
<reference evidence="1 2" key="1">
    <citation type="submission" date="2019-01" db="EMBL/GenBank/DDBJ databases">
        <title>A draft genome assembly of the solar-powered sea slug Elysia chlorotica.</title>
        <authorList>
            <person name="Cai H."/>
            <person name="Li Q."/>
            <person name="Fang X."/>
            <person name="Li J."/>
            <person name="Curtis N.E."/>
            <person name="Altenburger A."/>
            <person name="Shibata T."/>
            <person name="Feng M."/>
            <person name="Maeda T."/>
            <person name="Schwartz J.A."/>
            <person name="Shigenobu S."/>
            <person name="Lundholm N."/>
            <person name="Nishiyama T."/>
            <person name="Yang H."/>
            <person name="Hasebe M."/>
            <person name="Li S."/>
            <person name="Pierce S.K."/>
            <person name="Wang J."/>
        </authorList>
    </citation>
    <scope>NUCLEOTIDE SEQUENCE [LARGE SCALE GENOMIC DNA]</scope>
    <source>
        <strain evidence="1">EC2010</strain>
        <tissue evidence="1">Whole organism of an adult</tissue>
    </source>
</reference>
<dbReference type="AlphaFoldDB" id="A0A433U6Y5"/>
<keyword evidence="2" id="KW-1185">Reference proteome</keyword>
<dbReference type="EMBL" id="RQTK01000051">
    <property type="protein sequence ID" value="RUS89602.1"/>
    <property type="molecule type" value="Genomic_DNA"/>
</dbReference>
<gene>
    <name evidence="1" type="ORF">EGW08_002620</name>
</gene>
<proteinExistence type="predicted"/>
<protein>
    <submittedName>
        <fullName evidence="1">Uncharacterized protein</fullName>
    </submittedName>
</protein>
<dbReference type="Proteomes" id="UP000271974">
    <property type="component" value="Unassembled WGS sequence"/>
</dbReference>
<organism evidence="1 2">
    <name type="scientific">Elysia chlorotica</name>
    <name type="common">Eastern emerald elysia</name>
    <name type="synonym">Sea slug</name>
    <dbReference type="NCBI Taxonomy" id="188477"/>
    <lineage>
        <taxon>Eukaryota</taxon>
        <taxon>Metazoa</taxon>
        <taxon>Spiralia</taxon>
        <taxon>Lophotrochozoa</taxon>
        <taxon>Mollusca</taxon>
        <taxon>Gastropoda</taxon>
        <taxon>Heterobranchia</taxon>
        <taxon>Euthyneura</taxon>
        <taxon>Panpulmonata</taxon>
        <taxon>Sacoglossa</taxon>
        <taxon>Placobranchoidea</taxon>
        <taxon>Plakobranchidae</taxon>
        <taxon>Elysia</taxon>
    </lineage>
</organism>
<evidence type="ECO:0000313" key="1">
    <source>
        <dbReference type="EMBL" id="RUS89602.1"/>
    </source>
</evidence>
<feature type="non-terminal residue" evidence="1">
    <location>
        <position position="1"/>
    </location>
</feature>
<accession>A0A433U6Y5</accession>
<name>A0A433U6Y5_ELYCH</name>
<feature type="non-terminal residue" evidence="1">
    <location>
        <position position="514"/>
    </location>
</feature>
<comment type="caution">
    <text evidence="1">The sequence shown here is derived from an EMBL/GenBank/DDBJ whole genome shotgun (WGS) entry which is preliminary data.</text>
</comment>
<evidence type="ECO:0000313" key="2">
    <source>
        <dbReference type="Proteomes" id="UP000271974"/>
    </source>
</evidence>